<evidence type="ECO:0000313" key="1">
    <source>
        <dbReference type="EMBL" id="JAD66452.1"/>
    </source>
</evidence>
<dbReference type="AlphaFoldDB" id="A0A0A9C4J7"/>
<proteinExistence type="predicted"/>
<accession>A0A0A9C4J7</accession>
<sequence length="50" mass="5598">MLFSTFTLTFSISIPSGNLNFPCITGHKTSFFLLVGTMYGSSRWHSNIHT</sequence>
<organism evidence="1">
    <name type="scientific">Arundo donax</name>
    <name type="common">Giant reed</name>
    <name type="synonym">Donax arundinaceus</name>
    <dbReference type="NCBI Taxonomy" id="35708"/>
    <lineage>
        <taxon>Eukaryota</taxon>
        <taxon>Viridiplantae</taxon>
        <taxon>Streptophyta</taxon>
        <taxon>Embryophyta</taxon>
        <taxon>Tracheophyta</taxon>
        <taxon>Spermatophyta</taxon>
        <taxon>Magnoliopsida</taxon>
        <taxon>Liliopsida</taxon>
        <taxon>Poales</taxon>
        <taxon>Poaceae</taxon>
        <taxon>PACMAD clade</taxon>
        <taxon>Arundinoideae</taxon>
        <taxon>Arundineae</taxon>
        <taxon>Arundo</taxon>
    </lineage>
</organism>
<reference evidence="1" key="2">
    <citation type="journal article" date="2015" name="Data Brief">
        <title>Shoot transcriptome of the giant reed, Arundo donax.</title>
        <authorList>
            <person name="Barrero R.A."/>
            <person name="Guerrero F.D."/>
            <person name="Moolhuijzen P."/>
            <person name="Goolsby J.A."/>
            <person name="Tidwell J."/>
            <person name="Bellgard S.E."/>
            <person name="Bellgard M.I."/>
        </authorList>
    </citation>
    <scope>NUCLEOTIDE SEQUENCE</scope>
    <source>
        <tissue evidence="1">Shoot tissue taken approximately 20 cm above the soil surface</tissue>
    </source>
</reference>
<dbReference type="EMBL" id="GBRH01231443">
    <property type="protein sequence ID" value="JAD66452.1"/>
    <property type="molecule type" value="Transcribed_RNA"/>
</dbReference>
<reference evidence="1" key="1">
    <citation type="submission" date="2014-09" db="EMBL/GenBank/DDBJ databases">
        <authorList>
            <person name="Magalhaes I.L.F."/>
            <person name="Oliveira U."/>
            <person name="Santos F.R."/>
            <person name="Vidigal T.H.D.A."/>
            <person name="Brescovit A.D."/>
            <person name="Santos A.J."/>
        </authorList>
    </citation>
    <scope>NUCLEOTIDE SEQUENCE</scope>
    <source>
        <tissue evidence="1">Shoot tissue taken approximately 20 cm above the soil surface</tissue>
    </source>
</reference>
<protein>
    <submittedName>
        <fullName evidence="1">Uncharacterized protein</fullName>
    </submittedName>
</protein>
<name>A0A0A9C4J7_ARUDO</name>